<proteinExistence type="predicted"/>
<comment type="caution">
    <text evidence="2">The sequence shown here is derived from an EMBL/GenBank/DDBJ whole genome shotgun (WGS) entry which is preliminary data.</text>
</comment>
<evidence type="ECO:0000313" key="4">
    <source>
        <dbReference type="Proteomes" id="UP000198717"/>
    </source>
</evidence>
<evidence type="ECO:0000256" key="1">
    <source>
        <dbReference type="SAM" id="Phobius"/>
    </source>
</evidence>
<sequence>MGHQGLEQHRRILGILFIVINGLSVLIAVGVMLFFGAMGGMLPGAKPEERALIVAMGMGVGGCLALLGLPGVITGFGLLYRKAWSRTLTLVLGILAIPNVPLGTALGAYALWFYLQPGSDQVFDT</sequence>
<evidence type="ECO:0000313" key="3">
    <source>
        <dbReference type="EMBL" id="SDF19718.1"/>
    </source>
</evidence>
<evidence type="ECO:0000313" key="2">
    <source>
        <dbReference type="EMBL" id="GEL73508.1"/>
    </source>
</evidence>
<dbReference type="AlphaFoldDB" id="A0A511HIW1"/>
<dbReference type="EMBL" id="BJVY01000035">
    <property type="protein sequence ID" value="GEL73508.1"/>
    <property type="molecule type" value="Genomic_DNA"/>
</dbReference>
<name>A0A511HIW1_9BACT</name>
<gene>
    <name evidence="2" type="ORF">MVI01_52920</name>
    <name evidence="3" type="ORF">SAMN04488504_12351</name>
</gene>
<dbReference type="Proteomes" id="UP000198717">
    <property type="component" value="Unassembled WGS sequence"/>
</dbReference>
<feature type="transmembrane region" description="Helical" evidence="1">
    <location>
        <begin position="90"/>
        <end position="115"/>
    </location>
</feature>
<organism evidence="2 5">
    <name type="scientific">Myxococcus virescens</name>
    <dbReference type="NCBI Taxonomy" id="83456"/>
    <lineage>
        <taxon>Bacteria</taxon>
        <taxon>Pseudomonadati</taxon>
        <taxon>Myxococcota</taxon>
        <taxon>Myxococcia</taxon>
        <taxon>Myxococcales</taxon>
        <taxon>Cystobacterineae</taxon>
        <taxon>Myxococcaceae</taxon>
        <taxon>Myxococcus</taxon>
    </lineage>
</organism>
<dbReference type="RefSeq" id="WP_090495512.1">
    <property type="nucleotide sequence ID" value="NZ_BJVY01000035.1"/>
</dbReference>
<keyword evidence="4" id="KW-1185">Reference proteome</keyword>
<keyword evidence="1" id="KW-0812">Transmembrane</keyword>
<evidence type="ECO:0008006" key="6">
    <source>
        <dbReference type="Google" id="ProtNLM"/>
    </source>
</evidence>
<keyword evidence="1" id="KW-0472">Membrane</keyword>
<feature type="transmembrane region" description="Helical" evidence="1">
    <location>
        <begin position="51"/>
        <end position="78"/>
    </location>
</feature>
<dbReference type="EMBL" id="FNAJ01000023">
    <property type="protein sequence ID" value="SDF19718.1"/>
    <property type="molecule type" value="Genomic_DNA"/>
</dbReference>
<keyword evidence="1" id="KW-1133">Transmembrane helix</keyword>
<dbReference type="Proteomes" id="UP000321224">
    <property type="component" value="Unassembled WGS sequence"/>
</dbReference>
<reference evidence="2 5" key="2">
    <citation type="submission" date="2019-07" db="EMBL/GenBank/DDBJ databases">
        <title>Whole genome shotgun sequence of Myxococcus virescens NBRC 100334.</title>
        <authorList>
            <person name="Hosoyama A."/>
            <person name="Uohara A."/>
            <person name="Ohji S."/>
            <person name="Ichikawa N."/>
        </authorList>
    </citation>
    <scope>NUCLEOTIDE SEQUENCE [LARGE SCALE GENOMIC DNA]</scope>
    <source>
        <strain evidence="2 5">NBRC 100334</strain>
    </source>
</reference>
<reference evidence="3 4" key="1">
    <citation type="submission" date="2016-10" db="EMBL/GenBank/DDBJ databases">
        <authorList>
            <person name="Varghese N."/>
            <person name="Submissions S."/>
        </authorList>
    </citation>
    <scope>NUCLEOTIDE SEQUENCE [LARGE SCALE GENOMIC DNA]</scope>
    <source>
        <strain evidence="3 4">DSM 2260</strain>
    </source>
</reference>
<accession>A0A511HIW1</accession>
<evidence type="ECO:0000313" key="5">
    <source>
        <dbReference type="Proteomes" id="UP000321224"/>
    </source>
</evidence>
<protein>
    <recommendedName>
        <fullName evidence="6">Major facilitator superfamily (MFS) profile domain-containing protein</fullName>
    </recommendedName>
</protein>
<feature type="transmembrane region" description="Helical" evidence="1">
    <location>
        <begin position="12"/>
        <end position="39"/>
    </location>
</feature>